<keyword evidence="12" id="KW-1185">Reference proteome</keyword>
<dbReference type="Proteomes" id="UP000050795">
    <property type="component" value="Unassembled WGS sequence"/>
</dbReference>
<dbReference type="GO" id="GO:0007156">
    <property type="term" value="P:homophilic cell adhesion via plasma membrane adhesion molecules"/>
    <property type="evidence" value="ECO:0007669"/>
    <property type="project" value="InterPro"/>
</dbReference>
<evidence type="ECO:0000256" key="2">
    <source>
        <dbReference type="ARBA" id="ARBA00022692"/>
    </source>
</evidence>
<dbReference type="SUPFAM" id="SSF49313">
    <property type="entry name" value="Cadherin-like"/>
    <property type="match status" value="6"/>
</dbReference>
<dbReference type="InterPro" id="IPR015919">
    <property type="entry name" value="Cadherin-like_sf"/>
</dbReference>
<evidence type="ECO:0000256" key="4">
    <source>
        <dbReference type="ARBA" id="ARBA00022837"/>
    </source>
</evidence>
<feature type="transmembrane region" description="Helical" evidence="10">
    <location>
        <begin position="21"/>
        <end position="41"/>
    </location>
</feature>
<keyword evidence="2 10" id="KW-0812">Transmembrane</keyword>
<feature type="domain" description="Cadherin" evidence="11">
    <location>
        <begin position="267"/>
        <end position="455"/>
    </location>
</feature>
<dbReference type="WBParaSite" id="TREG1_53130.1">
    <property type="protein sequence ID" value="TREG1_53130.1"/>
    <property type="gene ID" value="TREG1_53130"/>
</dbReference>
<feature type="domain" description="Cadherin" evidence="11">
    <location>
        <begin position="59"/>
        <end position="246"/>
    </location>
</feature>
<dbReference type="GO" id="GO:0005886">
    <property type="term" value="C:plasma membrane"/>
    <property type="evidence" value="ECO:0007669"/>
    <property type="project" value="InterPro"/>
</dbReference>
<dbReference type="SMART" id="SM00112">
    <property type="entry name" value="CA"/>
    <property type="match status" value="6"/>
</dbReference>
<protein>
    <recommendedName>
        <fullName evidence="11">Cadherin domain-containing protein</fullName>
    </recommendedName>
</protein>
<evidence type="ECO:0000256" key="10">
    <source>
        <dbReference type="SAM" id="Phobius"/>
    </source>
</evidence>
<feature type="domain" description="Cadherin" evidence="11">
    <location>
        <begin position="971"/>
        <end position="1061"/>
    </location>
</feature>
<evidence type="ECO:0000256" key="7">
    <source>
        <dbReference type="ARBA" id="ARBA00023180"/>
    </source>
</evidence>
<evidence type="ECO:0000313" key="12">
    <source>
        <dbReference type="Proteomes" id="UP000050795"/>
    </source>
</evidence>
<dbReference type="PROSITE" id="PS50268">
    <property type="entry name" value="CADHERIN_2"/>
    <property type="match status" value="7"/>
</dbReference>
<keyword evidence="4 8" id="KW-0106">Calcium</keyword>
<dbReference type="CDD" id="cd11304">
    <property type="entry name" value="Cadherin_repeat"/>
    <property type="match status" value="6"/>
</dbReference>
<dbReference type="FunFam" id="2.60.40.60:FF:000275">
    <property type="entry name" value="Si:dkey-30k22.7"/>
    <property type="match status" value="1"/>
</dbReference>
<proteinExistence type="predicted"/>
<organism evidence="12 13">
    <name type="scientific">Trichobilharzia regenti</name>
    <name type="common">Nasal bird schistosome</name>
    <dbReference type="NCBI Taxonomy" id="157069"/>
    <lineage>
        <taxon>Eukaryota</taxon>
        <taxon>Metazoa</taxon>
        <taxon>Spiralia</taxon>
        <taxon>Lophotrochozoa</taxon>
        <taxon>Platyhelminthes</taxon>
        <taxon>Trematoda</taxon>
        <taxon>Digenea</taxon>
        <taxon>Strigeidida</taxon>
        <taxon>Schistosomatoidea</taxon>
        <taxon>Schistosomatidae</taxon>
        <taxon>Trichobilharzia</taxon>
    </lineage>
</organism>
<evidence type="ECO:0000256" key="6">
    <source>
        <dbReference type="ARBA" id="ARBA00023136"/>
    </source>
</evidence>
<evidence type="ECO:0000256" key="3">
    <source>
        <dbReference type="ARBA" id="ARBA00022737"/>
    </source>
</evidence>
<dbReference type="InterPro" id="IPR020894">
    <property type="entry name" value="Cadherin_CS"/>
</dbReference>
<evidence type="ECO:0000256" key="8">
    <source>
        <dbReference type="PROSITE-ProRule" id="PRU00043"/>
    </source>
</evidence>
<dbReference type="PANTHER" id="PTHR24028">
    <property type="entry name" value="CADHERIN-87A"/>
    <property type="match status" value="1"/>
</dbReference>
<dbReference type="Pfam" id="PF00028">
    <property type="entry name" value="Cadherin"/>
    <property type="match status" value="4"/>
</dbReference>
<evidence type="ECO:0000259" key="11">
    <source>
        <dbReference type="PROSITE" id="PS50268"/>
    </source>
</evidence>
<dbReference type="InterPro" id="IPR050174">
    <property type="entry name" value="Protocadherin/Cadherin-CA"/>
</dbReference>
<name>A0AA85JU80_TRIRE</name>
<dbReference type="PRINTS" id="PR00205">
    <property type="entry name" value="CADHERIN"/>
</dbReference>
<dbReference type="PROSITE" id="PS00232">
    <property type="entry name" value="CADHERIN_1"/>
    <property type="match status" value="3"/>
</dbReference>
<keyword evidence="7" id="KW-0325">Glycoprotein</keyword>
<sequence>MFIVNNNNHIFSFRISIFRHSGFILNYVSILLFCTVLILSLDIMCCLTIDTTSEEGPNIPKYVRIKIREESPSGTVILNIREFLNSGTLSAHDTDENGNHNQKKRLSIVMSSLNVVYEVASVNRLFRLNKETESIITNMIIDRDTLCSKDRLCCSNPLMKNNNGYFDTTSRISPSSQMYKSYYSKTADLCLIQFRVIFSMLYDNDMDENPDKDTNRNDQAKSTREEMGYITVDVELIDINDNSPQFILPSGTSTDQMPKTVILLYNPVPVVEISVEESTSLHSCILLPKAFDPDSSTYDVSEYRLESLSPSDIVTLKHKLSYSNLIGVDKYELPFTLEQKGCITPFPMPYNEVNMNTAFQETEETLEIQSSNEQLIPSLKVTGYLDREVNEYFWIKLLAVDGIRYFHSDVSNGQDLVNNNNSFSNGKNILQTPKHTGTILIRIHILDVNDNTPVVPRTLNLEVSEDAKIGTLLGRINGSDPDFGDNGRLHYRLMIDSTVISSFPFAVDSQTGIITVNRPLDADRLPPSDKHMRFKIMTSDFGKPKSHSAYTAIDVRINDINDESPQIKVIDLESRSNPPYPTLMENRPPGQLVAFVTATDADSGFNGALSCRINNPKFKLEQISTIKSHSDDHLNGKTNLYNFDMLNSQSSKQYLNILEFKMVTSVELDREASAIEVVEIICIDQPLNSATVRTGTTQFFVTVLDENDNPPTFNTNKFQLDILENTPPDEIIFAFNATDPDYQNYLSGGYPYRINDPSFHSHNQHQNIQITQSVEKIKYSIDSQGQQYFRVDADTGILYNKVIIDRKTINEIRFNVTATDNGRPPKNVTAEVFINIIDQNDHAPQFEKQIFYFNLSEDFPVNSIAATLIAHDDDIGENAEITYKIDDLQGNAMKTFKLDRNNGTLWLRTPLDREKLDNYAFKVVATDNGIPKHSSSCQVHIKVHDVNDNAPKFVYPTHSNHTVYASVFTNPGVPLVKLTATDADEGINSQLTFYLLEESNEKQIFMVDPNSGELSLLPVSDPYSIEGRHELKFEVRDSGTPSLSGYANINIILDHNSPPLASFNNGKYQYSNMELLQSRNAYRSPMHKTDDESIIYASVKKENDASQLRQDISNKHGSDSIYAQPIASSSLSTNDNIRRKEKISAISNQKASTQFNLEKIWIIIICLIAISTLVAFAFLVAITLTRQKMATYEIRQPSNHLNETMNLYSTDQCGSSQLSMNTHRISNMNNTYSPTKYRTLEKVDHLSGNSNSNNNNNNSQNLYSAFIKYDTNADSNMGSPHQLRFCPKDLTTFNMDMETKPVYNYNMPVTINSLQFKKKFLPGENRNNLINASSEKCVPLMQVQFSAPASPNEYFTQRYKTIDQRQMNIPCQKYETLQPHKCDLDKSNHKIPINHNTPDSLLKLNDIESSPLKVMENNYQTLKHSRDKSTGILKGRVIETNETANNNKKDESFPRNNNDADAALHESCSSDSQRCDVHLNKINGITSNKEELQIQMNNLITNSTNKSDHILTKVIYDPNEHNHLCQQQQQHQQAHSMNRSQTEHNLLVINSKYSPSNDIVTSLASHVSTFI</sequence>
<feature type="transmembrane region" description="Helical" evidence="10">
    <location>
        <begin position="1160"/>
        <end position="1185"/>
    </location>
</feature>
<keyword evidence="5 10" id="KW-1133">Transmembrane helix</keyword>
<dbReference type="InterPro" id="IPR002126">
    <property type="entry name" value="Cadherin-like_dom"/>
</dbReference>
<keyword evidence="3" id="KW-0677">Repeat</keyword>
<feature type="domain" description="Cadherin" evidence="11">
    <location>
        <begin position="714"/>
        <end position="846"/>
    </location>
</feature>
<feature type="domain" description="Cadherin" evidence="11">
    <location>
        <begin position="847"/>
        <end position="953"/>
    </location>
</feature>
<dbReference type="Gene3D" id="2.60.40.60">
    <property type="entry name" value="Cadherins"/>
    <property type="match status" value="7"/>
</dbReference>
<dbReference type="PANTHER" id="PTHR24028:SF146">
    <property type="entry name" value="CADHERIN 96CB, ISOFORM D-RELATED"/>
    <property type="match status" value="1"/>
</dbReference>
<keyword evidence="6 10" id="KW-0472">Membrane</keyword>
<evidence type="ECO:0000256" key="5">
    <source>
        <dbReference type="ARBA" id="ARBA00022989"/>
    </source>
</evidence>
<feature type="domain" description="Cadherin" evidence="11">
    <location>
        <begin position="455"/>
        <end position="567"/>
    </location>
</feature>
<reference evidence="12" key="1">
    <citation type="submission" date="2022-06" db="EMBL/GenBank/DDBJ databases">
        <authorList>
            <person name="Berger JAMES D."/>
            <person name="Berger JAMES D."/>
        </authorList>
    </citation>
    <scope>NUCLEOTIDE SEQUENCE [LARGE SCALE GENOMIC DNA]</scope>
</reference>
<reference evidence="13" key="2">
    <citation type="submission" date="2023-11" db="UniProtKB">
        <authorList>
            <consortium name="WormBaseParasite"/>
        </authorList>
    </citation>
    <scope>IDENTIFICATION</scope>
</reference>
<comment type="subcellular location">
    <subcellularLocation>
        <location evidence="1">Membrane</location>
        <topology evidence="1">Single-pass membrane protein</topology>
    </subcellularLocation>
</comment>
<accession>A0AA85JU80</accession>
<feature type="region of interest" description="Disordered" evidence="9">
    <location>
        <begin position="1442"/>
        <end position="1465"/>
    </location>
</feature>
<feature type="domain" description="Cadherin" evidence="11">
    <location>
        <begin position="575"/>
        <end position="713"/>
    </location>
</feature>
<evidence type="ECO:0000313" key="13">
    <source>
        <dbReference type="WBParaSite" id="TREG1_53130.1"/>
    </source>
</evidence>
<dbReference type="GO" id="GO:0005509">
    <property type="term" value="F:calcium ion binding"/>
    <property type="evidence" value="ECO:0007669"/>
    <property type="project" value="UniProtKB-UniRule"/>
</dbReference>
<evidence type="ECO:0000256" key="1">
    <source>
        <dbReference type="ARBA" id="ARBA00004167"/>
    </source>
</evidence>
<evidence type="ECO:0000256" key="9">
    <source>
        <dbReference type="SAM" id="MobiDB-lite"/>
    </source>
</evidence>